<evidence type="ECO:0000313" key="1">
    <source>
        <dbReference type="EMBL" id="TKR94648.1"/>
    </source>
</evidence>
<evidence type="ECO:0000313" key="2">
    <source>
        <dbReference type="Proteomes" id="UP000298663"/>
    </source>
</evidence>
<gene>
    <name evidence="1" type="ORF">L596_008909</name>
</gene>
<dbReference type="AlphaFoldDB" id="A0A4U5PE09"/>
<protein>
    <submittedName>
        <fullName evidence="1">Uncharacterized protein</fullName>
    </submittedName>
</protein>
<dbReference type="EMBL" id="AZBU02000002">
    <property type="protein sequence ID" value="TKR94648.1"/>
    <property type="molecule type" value="Genomic_DNA"/>
</dbReference>
<keyword evidence="2" id="KW-1185">Reference proteome</keyword>
<organism evidence="1 2">
    <name type="scientific">Steinernema carpocapsae</name>
    <name type="common">Entomopathogenic nematode</name>
    <dbReference type="NCBI Taxonomy" id="34508"/>
    <lineage>
        <taxon>Eukaryota</taxon>
        <taxon>Metazoa</taxon>
        <taxon>Ecdysozoa</taxon>
        <taxon>Nematoda</taxon>
        <taxon>Chromadorea</taxon>
        <taxon>Rhabditida</taxon>
        <taxon>Tylenchina</taxon>
        <taxon>Panagrolaimomorpha</taxon>
        <taxon>Strongyloidoidea</taxon>
        <taxon>Steinernematidae</taxon>
        <taxon>Steinernema</taxon>
    </lineage>
</organism>
<dbReference type="Proteomes" id="UP000298663">
    <property type="component" value="Unassembled WGS sequence"/>
</dbReference>
<sequence>MVKNFEELLFRLGKPCVLAYSPTHFQSPFCIQLQWDYGALFELLTGFNWEVDQLCQYQCSVPNDYADKVKEYIGKLLDILNNL</sequence>
<proteinExistence type="predicted"/>
<reference evidence="1 2" key="2">
    <citation type="journal article" date="2019" name="G3 (Bethesda)">
        <title>Hybrid Assembly of the Genome of the Entomopathogenic Nematode Steinernema carpocapsae Identifies the X-Chromosome.</title>
        <authorList>
            <person name="Serra L."/>
            <person name="Macchietto M."/>
            <person name="Macias-Munoz A."/>
            <person name="McGill C.J."/>
            <person name="Rodriguez I.M."/>
            <person name="Rodriguez B."/>
            <person name="Murad R."/>
            <person name="Mortazavi A."/>
        </authorList>
    </citation>
    <scope>NUCLEOTIDE SEQUENCE [LARGE SCALE GENOMIC DNA]</scope>
    <source>
        <strain evidence="1 2">ALL</strain>
    </source>
</reference>
<comment type="caution">
    <text evidence="1">The sequence shown here is derived from an EMBL/GenBank/DDBJ whole genome shotgun (WGS) entry which is preliminary data.</text>
</comment>
<reference evidence="1 2" key="1">
    <citation type="journal article" date="2015" name="Genome Biol.">
        <title>Comparative genomics of Steinernema reveals deeply conserved gene regulatory networks.</title>
        <authorList>
            <person name="Dillman A.R."/>
            <person name="Macchietto M."/>
            <person name="Porter C.F."/>
            <person name="Rogers A."/>
            <person name="Williams B."/>
            <person name="Antoshechkin I."/>
            <person name="Lee M.M."/>
            <person name="Goodwin Z."/>
            <person name="Lu X."/>
            <person name="Lewis E.E."/>
            <person name="Goodrich-Blair H."/>
            <person name="Stock S.P."/>
            <person name="Adams B.J."/>
            <person name="Sternberg P.W."/>
            <person name="Mortazavi A."/>
        </authorList>
    </citation>
    <scope>NUCLEOTIDE SEQUENCE [LARGE SCALE GENOMIC DNA]</scope>
    <source>
        <strain evidence="1 2">ALL</strain>
    </source>
</reference>
<accession>A0A4U5PE09</accession>
<name>A0A4U5PE09_STECR</name>